<dbReference type="GO" id="GO:0004146">
    <property type="term" value="F:dihydrofolate reductase activity"/>
    <property type="evidence" value="ECO:0007669"/>
    <property type="project" value="UniProtKB-EC"/>
</dbReference>
<dbReference type="GO" id="GO:0046655">
    <property type="term" value="P:folic acid metabolic process"/>
    <property type="evidence" value="ECO:0007669"/>
    <property type="project" value="TreeGrafter"/>
</dbReference>
<dbReference type="FunFam" id="3.40.430.10:FF:000003">
    <property type="entry name" value="Bifunctional dihydrofolate reductase-thymidylate synthase"/>
    <property type="match status" value="1"/>
</dbReference>
<organism evidence="10 11">
    <name type="scientific">Coffea canephora</name>
    <name type="common">Robusta coffee</name>
    <dbReference type="NCBI Taxonomy" id="49390"/>
    <lineage>
        <taxon>Eukaryota</taxon>
        <taxon>Viridiplantae</taxon>
        <taxon>Streptophyta</taxon>
        <taxon>Embryophyta</taxon>
        <taxon>Tracheophyta</taxon>
        <taxon>Spermatophyta</taxon>
        <taxon>Magnoliopsida</taxon>
        <taxon>eudicotyledons</taxon>
        <taxon>Gunneridae</taxon>
        <taxon>Pentapetalae</taxon>
        <taxon>asterids</taxon>
        <taxon>lamiids</taxon>
        <taxon>Gentianales</taxon>
        <taxon>Rubiaceae</taxon>
        <taxon>Ixoroideae</taxon>
        <taxon>Gardenieae complex</taxon>
        <taxon>Bertiereae - Coffeeae clade</taxon>
        <taxon>Coffeeae</taxon>
        <taxon>Coffea</taxon>
    </lineage>
</organism>
<dbReference type="PhylomeDB" id="A0A068UY95"/>
<evidence type="ECO:0000256" key="6">
    <source>
        <dbReference type="ARBA" id="ARBA00023002"/>
    </source>
</evidence>
<dbReference type="Gramene" id="CDP12613">
    <property type="protein sequence ID" value="CDP12613"/>
    <property type="gene ID" value="GSCOC_T00036294001"/>
</dbReference>
<sequence>MSGESSTALSNGNAGAPSDPHRTYEVVVAATSKMGIGMGGKVPWKLPTDLKFFKDITVTTSDPTKKNAVIMGRKTWESIPLEHRPLPGRLNVVLTRSGSFDIATAENVVICGSLLSALELLAASPYCLSIEKVFVIGGGEILKESLNAPECDAIHITEIDADIECDTFIPAIDSSEFQPWYSSFPSIENKLRHSFTTYVRVRNSGVEPISQTNGVIPGNSLDIAKIEVKTFSFLPKMIFERHEEHKYLRLVEDIILNGTAKDDRTGTGTMSKFGSQMRFNLRKSFPLLTTKA</sequence>
<reference evidence="11" key="1">
    <citation type="journal article" date="2014" name="Science">
        <title>The coffee genome provides insight into the convergent evolution of caffeine biosynthesis.</title>
        <authorList>
            <person name="Denoeud F."/>
            <person name="Carretero-Paulet L."/>
            <person name="Dereeper A."/>
            <person name="Droc G."/>
            <person name="Guyot R."/>
            <person name="Pietrella M."/>
            <person name="Zheng C."/>
            <person name="Alberti A."/>
            <person name="Anthony F."/>
            <person name="Aprea G."/>
            <person name="Aury J.M."/>
            <person name="Bento P."/>
            <person name="Bernard M."/>
            <person name="Bocs S."/>
            <person name="Campa C."/>
            <person name="Cenci A."/>
            <person name="Combes M.C."/>
            <person name="Crouzillat D."/>
            <person name="Da Silva C."/>
            <person name="Daddiego L."/>
            <person name="De Bellis F."/>
            <person name="Dussert S."/>
            <person name="Garsmeur O."/>
            <person name="Gayraud T."/>
            <person name="Guignon V."/>
            <person name="Jahn K."/>
            <person name="Jamilloux V."/>
            <person name="Joet T."/>
            <person name="Labadie K."/>
            <person name="Lan T."/>
            <person name="Leclercq J."/>
            <person name="Lepelley M."/>
            <person name="Leroy T."/>
            <person name="Li L.T."/>
            <person name="Librado P."/>
            <person name="Lopez L."/>
            <person name="Munoz A."/>
            <person name="Noel B."/>
            <person name="Pallavicini A."/>
            <person name="Perrotta G."/>
            <person name="Poncet V."/>
            <person name="Pot D."/>
            <person name="Priyono X."/>
            <person name="Rigoreau M."/>
            <person name="Rouard M."/>
            <person name="Rozas J."/>
            <person name="Tranchant-Dubreuil C."/>
            <person name="VanBuren R."/>
            <person name="Zhang Q."/>
            <person name="Andrade A.C."/>
            <person name="Argout X."/>
            <person name="Bertrand B."/>
            <person name="de Kochko A."/>
            <person name="Graziosi G."/>
            <person name="Henry R.J."/>
            <person name="Jayarama X."/>
            <person name="Ming R."/>
            <person name="Nagai C."/>
            <person name="Rounsley S."/>
            <person name="Sankoff D."/>
            <person name="Giuliano G."/>
            <person name="Albert V.A."/>
            <person name="Wincker P."/>
            <person name="Lashermes P."/>
        </authorList>
    </citation>
    <scope>NUCLEOTIDE SEQUENCE [LARGE SCALE GENOMIC DNA]</scope>
    <source>
        <strain evidence="11">cv. DH200-94</strain>
    </source>
</reference>
<dbReference type="STRING" id="49390.A0A068UY95"/>
<comment type="pathway">
    <text evidence="1">Cofactor biosynthesis; tetrahydrofolate biosynthesis; 5,6,7,8-tetrahydrofolate from 7,8-dihydrofolate: step 1/1.</text>
</comment>
<dbReference type="PROSITE" id="PS00075">
    <property type="entry name" value="DHFR_1"/>
    <property type="match status" value="1"/>
</dbReference>
<dbReference type="GO" id="GO:0016740">
    <property type="term" value="F:transferase activity"/>
    <property type="evidence" value="ECO:0007669"/>
    <property type="project" value="UniProtKB-KW"/>
</dbReference>
<evidence type="ECO:0000256" key="2">
    <source>
        <dbReference type="ARBA" id="ARBA00012856"/>
    </source>
</evidence>
<evidence type="ECO:0000313" key="10">
    <source>
        <dbReference type="EMBL" id="CDP12613.1"/>
    </source>
</evidence>
<dbReference type="EC" id="1.5.1.3" evidence="2"/>
<proteinExistence type="inferred from homology"/>
<feature type="region of interest" description="Disordered" evidence="8">
    <location>
        <begin position="1"/>
        <end position="20"/>
    </location>
</feature>
<name>A0A068UY95_COFCA</name>
<comment type="similarity">
    <text evidence="7">Belongs to the dihydrofolate reductase family.</text>
</comment>
<dbReference type="Pfam" id="PF00186">
    <property type="entry name" value="DHFR_1"/>
    <property type="match status" value="1"/>
</dbReference>
<dbReference type="PANTHER" id="PTHR48069:SF3">
    <property type="entry name" value="DIHYDROFOLATE REDUCTASE"/>
    <property type="match status" value="1"/>
</dbReference>
<evidence type="ECO:0000256" key="7">
    <source>
        <dbReference type="RuleBase" id="RU004474"/>
    </source>
</evidence>
<dbReference type="PANTHER" id="PTHR48069">
    <property type="entry name" value="DIHYDROFOLATE REDUCTASE"/>
    <property type="match status" value="1"/>
</dbReference>
<evidence type="ECO:0000256" key="1">
    <source>
        <dbReference type="ARBA" id="ARBA00004903"/>
    </source>
</evidence>
<dbReference type="OrthoDB" id="766at2759"/>
<dbReference type="GO" id="GO:0046654">
    <property type="term" value="P:tetrahydrofolate biosynthetic process"/>
    <property type="evidence" value="ECO:0007669"/>
    <property type="project" value="UniProtKB-UniPathway"/>
</dbReference>
<dbReference type="Proteomes" id="UP000295252">
    <property type="component" value="Chromosome XI"/>
</dbReference>
<dbReference type="GO" id="GO:0005739">
    <property type="term" value="C:mitochondrion"/>
    <property type="evidence" value="ECO:0007669"/>
    <property type="project" value="TreeGrafter"/>
</dbReference>
<keyword evidence="11" id="KW-1185">Reference proteome</keyword>
<dbReference type="UniPathway" id="UPA00077">
    <property type="reaction ID" value="UER00158"/>
</dbReference>
<evidence type="ECO:0000256" key="4">
    <source>
        <dbReference type="ARBA" id="ARBA00022679"/>
    </source>
</evidence>
<dbReference type="SUPFAM" id="SSF53597">
    <property type="entry name" value="Dihydrofolate reductase-like"/>
    <property type="match status" value="1"/>
</dbReference>
<protein>
    <recommendedName>
        <fullName evidence="2">dihydrofolate reductase</fullName>
        <ecNumber evidence="2">1.5.1.3</ecNumber>
    </recommendedName>
</protein>
<dbReference type="InterPro" id="IPR001796">
    <property type="entry name" value="DHFR_dom"/>
</dbReference>
<dbReference type="AlphaFoldDB" id="A0A068UY95"/>
<feature type="domain" description="DHFR" evidence="9">
    <location>
        <begin position="23"/>
        <end position="200"/>
    </location>
</feature>
<keyword evidence="5" id="KW-0521">NADP</keyword>
<dbReference type="InterPro" id="IPR024072">
    <property type="entry name" value="DHFR-like_dom_sf"/>
</dbReference>
<evidence type="ECO:0000256" key="8">
    <source>
        <dbReference type="SAM" id="MobiDB-lite"/>
    </source>
</evidence>
<dbReference type="GO" id="GO:0050661">
    <property type="term" value="F:NADP binding"/>
    <property type="evidence" value="ECO:0007669"/>
    <property type="project" value="InterPro"/>
</dbReference>
<feature type="compositionally biased region" description="Polar residues" evidence="8">
    <location>
        <begin position="1"/>
        <end position="13"/>
    </location>
</feature>
<accession>A0A068UY95</accession>
<evidence type="ECO:0000313" key="11">
    <source>
        <dbReference type="Proteomes" id="UP000295252"/>
    </source>
</evidence>
<keyword evidence="6" id="KW-0560">Oxidoreductase</keyword>
<evidence type="ECO:0000259" key="9">
    <source>
        <dbReference type="PROSITE" id="PS51330"/>
    </source>
</evidence>
<dbReference type="InterPro" id="IPR036926">
    <property type="entry name" value="Thymidate_synth/dCMP_Mease_sf"/>
</dbReference>
<dbReference type="PRINTS" id="PR00070">
    <property type="entry name" value="DHFR"/>
</dbReference>
<dbReference type="Pfam" id="PF00303">
    <property type="entry name" value="Thymidylat_synt"/>
    <property type="match status" value="1"/>
</dbReference>
<dbReference type="InParanoid" id="A0A068UY95"/>
<dbReference type="CDD" id="cd00209">
    <property type="entry name" value="DHFR"/>
    <property type="match status" value="1"/>
</dbReference>
<dbReference type="InterPro" id="IPR023451">
    <property type="entry name" value="Thymidate_synth/dCMP_Mease_dom"/>
</dbReference>
<dbReference type="GO" id="GO:0046452">
    <property type="term" value="P:dihydrofolate metabolic process"/>
    <property type="evidence" value="ECO:0007669"/>
    <property type="project" value="TreeGrafter"/>
</dbReference>
<dbReference type="Gene3D" id="3.40.430.10">
    <property type="entry name" value="Dihydrofolate Reductase, subunit A"/>
    <property type="match status" value="1"/>
</dbReference>
<evidence type="ECO:0000256" key="5">
    <source>
        <dbReference type="ARBA" id="ARBA00022857"/>
    </source>
</evidence>
<dbReference type="SUPFAM" id="SSF55831">
    <property type="entry name" value="Thymidylate synthase/dCMP hydroxymethylase"/>
    <property type="match status" value="1"/>
</dbReference>
<dbReference type="OMA" id="FERHEEH"/>
<gene>
    <name evidence="10" type="ORF">GSCOC_T00036294001</name>
</gene>
<dbReference type="GO" id="GO:0006730">
    <property type="term" value="P:one-carbon metabolic process"/>
    <property type="evidence" value="ECO:0007669"/>
    <property type="project" value="UniProtKB-KW"/>
</dbReference>
<dbReference type="EMBL" id="HG739152">
    <property type="protein sequence ID" value="CDP12613.1"/>
    <property type="molecule type" value="Genomic_DNA"/>
</dbReference>
<keyword evidence="3" id="KW-0554">One-carbon metabolism</keyword>
<dbReference type="InterPro" id="IPR012259">
    <property type="entry name" value="DHFR"/>
</dbReference>
<dbReference type="PROSITE" id="PS51330">
    <property type="entry name" value="DHFR_2"/>
    <property type="match status" value="1"/>
</dbReference>
<evidence type="ECO:0000256" key="3">
    <source>
        <dbReference type="ARBA" id="ARBA00022563"/>
    </source>
</evidence>
<dbReference type="InterPro" id="IPR017925">
    <property type="entry name" value="DHFR_CS"/>
</dbReference>
<keyword evidence="4" id="KW-0808">Transferase</keyword>
<dbReference type="Gene3D" id="3.30.572.10">
    <property type="entry name" value="Thymidylate synthase/dCMP hydroxymethylase domain"/>
    <property type="match status" value="1"/>
</dbReference>